<organism evidence="1">
    <name type="scientific">marine sediment metagenome</name>
    <dbReference type="NCBI Taxonomy" id="412755"/>
    <lineage>
        <taxon>unclassified sequences</taxon>
        <taxon>metagenomes</taxon>
        <taxon>ecological metagenomes</taxon>
    </lineage>
</organism>
<feature type="non-terminal residue" evidence="1">
    <location>
        <position position="371"/>
    </location>
</feature>
<reference evidence="1" key="1">
    <citation type="journal article" date="2015" name="Nature">
        <title>Complex archaea that bridge the gap between prokaryotes and eukaryotes.</title>
        <authorList>
            <person name="Spang A."/>
            <person name="Saw J.H."/>
            <person name="Jorgensen S.L."/>
            <person name="Zaremba-Niedzwiedzka K."/>
            <person name="Martijn J."/>
            <person name="Lind A.E."/>
            <person name="van Eijk R."/>
            <person name="Schleper C."/>
            <person name="Guy L."/>
            <person name="Ettema T.J."/>
        </authorList>
    </citation>
    <scope>NUCLEOTIDE SEQUENCE</scope>
</reference>
<dbReference type="AlphaFoldDB" id="A0A0F8XXH6"/>
<sequence>ATGFLTSEDINNTLDYYLDLANQTRTQIADMIDAITTENATIGDIYDYLFNRDEWATQTNITEDIPFPPSNAVLTVDLSRSGLINLSSHDNVEAQHYTGDEPPENSLSTATNEFIKSYTTIAEIPSNMTNAYVRYWVQKVGSPTGSLSIYVNGLFIHNVTDVSTLSTDMTFQELWFDPNGNITDTLLLITFKGLDTWNVPNHLAFGFDHTVGLSTYSSPDDSTWAITVNEMVRGIELEFNQQSFSDQIGVDELINQSRDIENVTRKQIVEEGDAQFTDANTSRTRIETDLNNPSQYKNTTGVVAVIVEDKTGYSLTVQDWVTSGDLNQSLKDELNTTNQTLKQIISIGNADWTTGTGNDTGAVCVTVEDKS</sequence>
<protein>
    <submittedName>
        <fullName evidence="1">Uncharacterized protein</fullName>
    </submittedName>
</protein>
<gene>
    <name evidence="1" type="ORF">LCGC14_2968940</name>
</gene>
<evidence type="ECO:0000313" key="1">
    <source>
        <dbReference type="EMBL" id="KKK65955.1"/>
    </source>
</evidence>
<dbReference type="EMBL" id="LAZR01060309">
    <property type="protein sequence ID" value="KKK65955.1"/>
    <property type="molecule type" value="Genomic_DNA"/>
</dbReference>
<comment type="caution">
    <text evidence="1">The sequence shown here is derived from an EMBL/GenBank/DDBJ whole genome shotgun (WGS) entry which is preliminary data.</text>
</comment>
<proteinExistence type="predicted"/>
<name>A0A0F8XXH6_9ZZZZ</name>
<accession>A0A0F8XXH6</accession>
<feature type="non-terminal residue" evidence="1">
    <location>
        <position position="1"/>
    </location>
</feature>